<keyword evidence="2" id="KW-0472">Membrane</keyword>
<evidence type="ECO:0000256" key="2">
    <source>
        <dbReference type="SAM" id="Phobius"/>
    </source>
</evidence>
<evidence type="ECO:0000256" key="1">
    <source>
        <dbReference type="SAM" id="MobiDB-lite"/>
    </source>
</evidence>
<dbReference type="PANTHER" id="PTHR28080:SF1">
    <property type="entry name" value="PEROXISOMAL BIOGENESIS FACTOR 3"/>
    <property type="match status" value="1"/>
</dbReference>
<keyword evidence="4" id="KW-1185">Reference proteome</keyword>
<keyword evidence="2" id="KW-1133">Transmembrane helix</keyword>
<dbReference type="Proteomes" id="UP001447188">
    <property type="component" value="Unassembled WGS sequence"/>
</dbReference>
<dbReference type="EMBL" id="JBBBZM010000038">
    <property type="protein sequence ID" value="KAL0637194.1"/>
    <property type="molecule type" value="Genomic_DNA"/>
</dbReference>
<evidence type="ECO:0000313" key="3">
    <source>
        <dbReference type="EMBL" id="KAL0637194.1"/>
    </source>
</evidence>
<comment type="caution">
    <text evidence="3">The sequence shown here is derived from an EMBL/GenBank/DDBJ whole genome shotgun (WGS) entry which is preliminary data.</text>
</comment>
<accession>A0ABR3GMP6</accession>
<gene>
    <name evidence="3" type="primary">PEX3</name>
    <name evidence="3" type="ORF">Q9L58_003844</name>
</gene>
<dbReference type="Pfam" id="PF04882">
    <property type="entry name" value="Peroxin-3"/>
    <property type="match status" value="2"/>
</dbReference>
<keyword evidence="2" id="KW-0812">Transmembrane</keyword>
<name>A0ABR3GMP6_9PEZI</name>
<evidence type="ECO:0000313" key="4">
    <source>
        <dbReference type="Proteomes" id="UP001447188"/>
    </source>
</evidence>
<feature type="transmembrane region" description="Helical" evidence="2">
    <location>
        <begin position="16"/>
        <end position="34"/>
    </location>
</feature>
<feature type="region of interest" description="Disordered" evidence="1">
    <location>
        <begin position="100"/>
        <end position="125"/>
    </location>
</feature>
<protein>
    <submittedName>
        <fullName evidence="3">Peroxin</fullName>
    </submittedName>
</protein>
<dbReference type="InterPro" id="IPR006966">
    <property type="entry name" value="Peroxin-3"/>
</dbReference>
<proteinExistence type="predicted"/>
<organism evidence="3 4">
    <name type="scientific">Discina gigas</name>
    <dbReference type="NCBI Taxonomy" id="1032678"/>
    <lineage>
        <taxon>Eukaryota</taxon>
        <taxon>Fungi</taxon>
        <taxon>Dikarya</taxon>
        <taxon>Ascomycota</taxon>
        <taxon>Pezizomycotina</taxon>
        <taxon>Pezizomycetes</taxon>
        <taxon>Pezizales</taxon>
        <taxon>Discinaceae</taxon>
        <taxon>Discina</taxon>
    </lineage>
</organism>
<reference evidence="3 4" key="1">
    <citation type="submission" date="2024-02" db="EMBL/GenBank/DDBJ databases">
        <title>Discinaceae phylogenomics.</title>
        <authorList>
            <person name="Dirks A.C."/>
            <person name="James T.Y."/>
        </authorList>
    </citation>
    <scope>NUCLEOTIDE SEQUENCE [LARGE SCALE GENOMIC DNA]</scope>
    <source>
        <strain evidence="3 4">ACD0624</strain>
    </source>
</reference>
<sequence length="440" mass="48807">MFQATRNFFKRNRTNFAIGFGLAGVGYLATNYVISKFADARDRMSSDRIAREKLTRRFEQYQGDCTFTVLSLLPSAAENILRELPVEKLTQELQQKKAARLAKGQPSVTDAGSEGGSAFPQKEDDTQSLQSFASESFVMATKEGEERPRKSKTKLWDEIKISWNIDTVALTRSLTLVYTLALLTILTRVQLNLLGRKKYLSSVVSNAERDREPTIHLEEEAADGYGTDKVTNTQYLTFSWWLLHKGWRDIVETVDVAVKQVFGPTRWLLFLLPPRSEELTVFMESGISPPADTGAAAADPVSPSLRRLLDETADLIDSPTAHAVMNQMLNAAFSFLLDAKLMENAFKPKATALPPVQTPDDESDAVQLSQTREEIDNAATTKFASVLAVLARQAHLIGNGVPNEYLQVMEQQKELEAFGALVYSSNFDYVAQSGDDGVSG</sequence>
<dbReference type="PANTHER" id="PTHR28080">
    <property type="entry name" value="PEROXISOMAL BIOGENESIS FACTOR 3"/>
    <property type="match status" value="1"/>
</dbReference>